<feature type="compositionally biased region" description="Low complexity" evidence="4">
    <location>
        <begin position="630"/>
        <end position="649"/>
    </location>
</feature>
<dbReference type="GO" id="GO:0016887">
    <property type="term" value="F:ATP hydrolysis activity"/>
    <property type="evidence" value="ECO:0007669"/>
    <property type="project" value="InterPro"/>
</dbReference>
<dbReference type="AlphaFoldDB" id="A0A7W5TPH9"/>
<organism evidence="6 7">
    <name type="scientific">Garicola koreensis</name>
    <dbReference type="NCBI Taxonomy" id="1262554"/>
    <lineage>
        <taxon>Bacteria</taxon>
        <taxon>Bacillati</taxon>
        <taxon>Actinomycetota</taxon>
        <taxon>Actinomycetes</taxon>
        <taxon>Micrococcales</taxon>
        <taxon>Micrococcaceae</taxon>
        <taxon>Garicola</taxon>
    </lineage>
</organism>
<evidence type="ECO:0000256" key="2">
    <source>
        <dbReference type="ARBA" id="ARBA00011322"/>
    </source>
</evidence>
<dbReference type="RefSeq" id="WP_183357635.1">
    <property type="nucleotide sequence ID" value="NZ_BAABKR010000001.1"/>
</dbReference>
<dbReference type="EMBL" id="JACIBT010000001">
    <property type="protein sequence ID" value="MBB3667301.1"/>
    <property type="molecule type" value="Genomic_DNA"/>
</dbReference>
<accession>A0A7W5TPH9</accession>
<comment type="subunit">
    <text evidence="2">Heterodimer of SbcC and SbcD.</text>
</comment>
<dbReference type="PANTHER" id="PTHR32114:SF2">
    <property type="entry name" value="ABC TRANSPORTER ABCH.3"/>
    <property type="match status" value="1"/>
</dbReference>
<keyword evidence="6" id="KW-0269">Exonuclease</keyword>
<dbReference type="SUPFAM" id="SSF52540">
    <property type="entry name" value="P-loop containing nucleoside triphosphate hydrolases"/>
    <property type="match status" value="1"/>
</dbReference>
<dbReference type="Gene3D" id="3.40.50.300">
    <property type="entry name" value="P-loop containing nucleotide triphosphate hydrolases"/>
    <property type="match status" value="2"/>
</dbReference>
<gene>
    <name evidence="6" type="ORF">FHX47_000894</name>
</gene>
<dbReference type="InterPro" id="IPR027417">
    <property type="entry name" value="P-loop_NTPase"/>
</dbReference>
<feature type="region of interest" description="Disordered" evidence="4">
    <location>
        <begin position="410"/>
        <end position="451"/>
    </location>
</feature>
<protein>
    <recommendedName>
        <fullName evidence="3">Nuclease SbcCD subunit C</fullName>
    </recommendedName>
</protein>
<dbReference type="Pfam" id="PF13476">
    <property type="entry name" value="AAA_23"/>
    <property type="match status" value="1"/>
</dbReference>
<evidence type="ECO:0000256" key="1">
    <source>
        <dbReference type="ARBA" id="ARBA00006930"/>
    </source>
</evidence>
<proteinExistence type="inferred from homology"/>
<feature type="compositionally biased region" description="Low complexity" evidence="4">
    <location>
        <begin position="603"/>
        <end position="617"/>
    </location>
</feature>
<evidence type="ECO:0000256" key="3">
    <source>
        <dbReference type="ARBA" id="ARBA00013368"/>
    </source>
</evidence>
<keyword evidence="6" id="KW-0540">Nuclease</keyword>
<dbReference type="GO" id="GO:0004527">
    <property type="term" value="F:exonuclease activity"/>
    <property type="evidence" value="ECO:0007669"/>
    <property type="project" value="UniProtKB-KW"/>
</dbReference>
<feature type="compositionally biased region" description="Basic and acidic residues" evidence="4">
    <location>
        <begin position="420"/>
        <end position="432"/>
    </location>
</feature>
<dbReference type="InterPro" id="IPR038729">
    <property type="entry name" value="Rad50/SbcC_AAA"/>
</dbReference>
<feature type="domain" description="Rad50/SbcC-type AAA" evidence="5">
    <location>
        <begin position="6"/>
        <end position="210"/>
    </location>
</feature>
<evidence type="ECO:0000256" key="4">
    <source>
        <dbReference type="SAM" id="MobiDB-lite"/>
    </source>
</evidence>
<dbReference type="GO" id="GO:0006302">
    <property type="term" value="P:double-strand break repair"/>
    <property type="evidence" value="ECO:0007669"/>
    <property type="project" value="InterPro"/>
</dbReference>
<evidence type="ECO:0000313" key="6">
    <source>
        <dbReference type="EMBL" id="MBB3667301.1"/>
    </source>
</evidence>
<comment type="caution">
    <text evidence="6">The sequence shown here is derived from an EMBL/GenBank/DDBJ whole genome shotgun (WGS) entry which is preliminary data.</text>
</comment>
<comment type="similarity">
    <text evidence="1">Belongs to the SMC family. SbcC subfamily.</text>
</comment>
<dbReference type="PANTHER" id="PTHR32114">
    <property type="entry name" value="ABC TRANSPORTER ABCH.3"/>
    <property type="match status" value="1"/>
</dbReference>
<evidence type="ECO:0000313" key="7">
    <source>
        <dbReference type="Proteomes" id="UP000547528"/>
    </source>
</evidence>
<feature type="compositionally biased region" description="Basic and acidic residues" evidence="4">
    <location>
        <begin position="292"/>
        <end position="308"/>
    </location>
</feature>
<feature type="region of interest" description="Disordered" evidence="4">
    <location>
        <begin position="288"/>
        <end position="308"/>
    </location>
</feature>
<keyword evidence="6" id="KW-0378">Hydrolase</keyword>
<dbReference type="Proteomes" id="UP000547528">
    <property type="component" value="Unassembled WGS sequence"/>
</dbReference>
<feature type="compositionally biased region" description="Basic and acidic residues" evidence="4">
    <location>
        <begin position="584"/>
        <end position="602"/>
    </location>
</feature>
<feature type="compositionally biased region" description="Basic and acidic residues" evidence="4">
    <location>
        <begin position="441"/>
        <end position="451"/>
    </location>
</feature>
<sequence>MRFHHLEVCAFGPFASTERVDFDALSSDGLFLLRGPTGSGKTSVLDALTFALYGDVPGERSNDRLKSQHAPADRTPYVELEFSSGEDRYWLRRQPTYYRPAKRAGASPQREGTALVIKRFSGGGWQPVPTARVAEGDLELQQIIGLKMHEFTKVILLPQGAFAKLLHASNEERRAILEQLFDTGTYERLESHLWEQMRKAETELKDVESRVDAQASGVRTAAQALLADQAAELEEVQTQDLSAEVIRRGRTEQAALTESERAAESTMTQAAAHAEELSLARQQLNRWAQHRQRSDRLEETRSAAEGARRRIAEHTAAAGIRDWMSTAEQADRAHVKAQQHADQAVLEAQQALNAQQDIAAVSLTAEGAADSQALNAAVTELVQLHVRLNDEEAAEAETRHTQLVTEVQRAQRSAAQAHQRRSELGEQLEAERQQLQQHRQKLVDPEVQQSRRDTLHENVEAARGRTELISARDRLQSRLQQVVERISARQKSWESARQAHREASETYLRFHAHQLAESLEAGHPCLVCGSVDHPEPLAATEGTITDSQVDAAAEALHTAQADLEQARAEYRTAEESLDQVRQSLGDHRDTTEEEARRLHQESADQLAQADASGAAQRALRKDIDALTSRSAETAQQHTAATHQEQQSTEEAQRLSAESQRLHSRIEQLRASHASLADRRAALNELKAVLTDAQQAVQSAGEAAGQARRSAQAAQEQLEKSVFTSAEQITSALCAEDELAARQKSVAEFDEEAAQLRFDAELEDVRAGSRRAENQEQTPTEDAVTQAQAAAEQVKQNHQNSHHQLTAYTARLESLRESTDALEQTLARRADKTEDLMRRADLARTINGQGENTLRMRLTTFVLAARLERIAEAATHHLSTMTSGRYQLLLDAQRPGRGLRGLDLQVYDEYAAQQRPAESLSGGETFMTSLAMALGLAEVVQSEAGGIGMESLFIDEGFGSLDDHTLEAVMSALHTLQGEGRRIGVVSHVSEMHQQIPVQLRVEKTRTGSTLRTELPA</sequence>
<evidence type="ECO:0000259" key="5">
    <source>
        <dbReference type="Pfam" id="PF13476"/>
    </source>
</evidence>
<keyword evidence="7" id="KW-1185">Reference proteome</keyword>
<reference evidence="6 7" key="1">
    <citation type="submission" date="2020-08" db="EMBL/GenBank/DDBJ databases">
        <title>Sequencing the genomes of 1000 actinobacteria strains.</title>
        <authorList>
            <person name="Klenk H.-P."/>
        </authorList>
    </citation>
    <scope>NUCLEOTIDE SEQUENCE [LARGE SCALE GENOMIC DNA]</scope>
    <source>
        <strain evidence="6 7">DSM 28238</strain>
    </source>
</reference>
<dbReference type="Pfam" id="PF13558">
    <property type="entry name" value="SbcC_Walker_B"/>
    <property type="match status" value="1"/>
</dbReference>
<name>A0A7W5TPH9_9MICC</name>
<feature type="region of interest" description="Disordered" evidence="4">
    <location>
        <begin position="571"/>
        <end position="660"/>
    </location>
</feature>